<feature type="region of interest" description="Disordered" evidence="1">
    <location>
        <begin position="310"/>
        <end position="338"/>
    </location>
</feature>
<sequence>MAKKAYQPRYRKPSIQSAIEHFGLKGVHPACESIPEIDSREFDILVESIERNGLEVPVWVNHDGILLDGRSRLRACFLLDIDLSDDQIEATELSANLIADANLVTRQLTRDQRTMRAIKLLADERKEAAKRRRKGAERGRKNRRNPLGTRDVPSRRAPRALDIAAKKAGVPRDDLAAAEKLQKRDPKVAGHVMDGKCTLDEGCEAVQIYKRAKRRRKKKTFRKSYGSYLDYATTFSDHGTTISDPDDGIRRVRCGKVIVFRHSECNHQVFAYRRKKYWIVRATNRSNRIPCKTWQRAEKLAVHWMMQQWKDANSPDARPKSQKKKRKGRKRVGMVRVE</sequence>
<proteinExistence type="predicted"/>
<comment type="caution">
    <text evidence="2">The sequence shown here is derived from an EMBL/GenBank/DDBJ whole genome shotgun (WGS) entry which is preliminary data.</text>
</comment>
<name>M5RQW1_9BACT</name>
<keyword evidence="3" id="KW-1185">Reference proteome</keyword>
<gene>
    <name evidence="2" type="ORF">RMSM_01382</name>
</gene>
<organism evidence="2 3">
    <name type="scientific">Rhodopirellula maiorica SM1</name>
    <dbReference type="NCBI Taxonomy" id="1265738"/>
    <lineage>
        <taxon>Bacteria</taxon>
        <taxon>Pseudomonadati</taxon>
        <taxon>Planctomycetota</taxon>
        <taxon>Planctomycetia</taxon>
        <taxon>Pirellulales</taxon>
        <taxon>Pirellulaceae</taxon>
        <taxon>Novipirellula</taxon>
    </lineage>
</organism>
<evidence type="ECO:0008006" key="4">
    <source>
        <dbReference type="Google" id="ProtNLM"/>
    </source>
</evidence>
<evidence type="ECO:0000313" key="2">
    <source>
        <dbReference type="EMBL" id="EMI21685.1"/>
    </source>
</evidence>
<dbReference type="SUPFAM" id="SSF110849">
    <property type="entry name" value="ParB/Sulfiredoxin"/>
    <property type="match status" value="1"/>
</dbReference>
<reference evidence="2 3" key="1">
    <citation type="journal article" date="2013" name="Mar. Genomics">
        <title>Expression of sulfatases in Rhodopirellula baltica and the diversity of sulfatases in the genus Rhodopirellula.</title>
        <authorList>
            <person name="Wegner C.E."/>
            <person name="Richter-Heitmann T."/>
            <person name="Klindworth A."/>
            <person name="Klockow C."/>
            <person name="Richter M."/>
            <person name="Achstetter T."/>
            <person name="Glockner F.O."/>
            <person name="Harder J."/>
        </authorList>
    </citation>
    <scope>NUCLEOTIDE SEQUENCE [LARGE SCALE GENOMIC DNA]</scope>
    <source>
        <strain evidence="2 3">SM1</strain>
    </source>
</reference>
<evidence type="ECO:0000313" key="3">
    <source>
        <dbReference type="Proteomes" id="UP000011991"/>
    </source>
</evidence>
<accession>M5RQW1</accession>
<feature type="compositionally biased region" description="Basic residues" evidence="1">
    <location>
        <begin position="128"/>
        <end position="144"/>
    </location>
</feature>
<evidence type="ECO:0000256" key="1">
    <source>
        <dbReference type="SAM" id="MobiDB-lite"/>
    </source>
</evidence>
<dbReference type="AlphaFoldDB" id="M5RQW1"/>
<dbReference type="Proteomes" id="UP000011991">
    <property type="component" value="Unassembled WGS sequence"/>
</dbReference>
<feature type="region of interest" description="Disordered" evidence="1">
    <location>
        <begin position="125"/>
        <end position="160"/>
    </location>
</feature>
<dbReference type="InterPro" id="IPR036086">
    <property type="entry name" value="ParB/Sulfiredoxin_sf"/>
</dbReference>
<protein>
    <recommendedName>
        <fullName evidence="4">ParB/Sulfiredoxin domain-containing protein</fullName>
    </recommendedName>
</protein>
<dbReference type="EMBL" id="ANOG01000205">
    <property type="protein sequence ID" value="EMI21685.1"/>
    <property type="molecule type" value="Genomic_DNA"/>
</dbReference>
<feature type="compositionally biased region" description="Basic residues" evidence="1">
    <location>
        <begin position="320"/>
        <end position="338"/>
    </location>
</feature>
<dbReference type="PATRIC" id="fig|1265738.3.peg.1373"/>